<keyword evidence="9 11" id="KW-0862">Zinc</keyword>
<keyword evidence="4 11" id="KW-0031">Aminopeptidase</keyword>
<evidence type="ECO:0000259" key="14">
    <source>
        <dbReference type="Pfam" id="PF07687"/>
    </source>
</evidence>
<evidence type="ECO:0000256" key="13">
    <source>
        <dbReference type="PIRSR" id="PIRSR037215-2"/>
    </source>
</evidence>
<evidence type="ECO:0000256" key="8">
    <source>
        <dbReference type="ARBA" id="ARBA00022801"/>
    </source>
</evidence>
<dbReference type="Gene3D" id="3.30.70.360">
    <property type="match status" value="1"/>
</dbReference>
<evidence type="ECO:0000256" key="10">
    <source>
        <dbReference type="ARBA" id="ARBA00023049"/>
    </source>
</evidence>
<reference evidence="15 16" key="1">
    <citation type="submission" date="2013-08" db="EMBL/GenBank/DDBJ databases">
        <authorList>
            <person name="Durkin A.S."/>
            <person name="Haft D.R."/>
            <person name="McCorrison J."/>
            <person name="Torralba M."/>
            <person name="Gillis M."/>
            <person name="Haft D.H."/>
            <person name="Methe B."/>
            <person name="Sutton G."/>
            <person name="Nelson K.E."/>
        </authorList>
    </citation>
    <scope>NUCLEOTIDE SEQUENCE [LARGE SCALE GENOMIC DNA]</scope>
    <source>
        <strain evidence="15 16">F0068</strain>
    </source>
</reference>
<comment type="catalytic activity">
    <reaction evidence="1 11">
        <text>Release of the N-terminal residue from a tripeptide.</text>
        <dbReference type="EC" id="3.4.11.4"/>
    </reaction>
</comment>
<dbReference type="PROSITE" id="PS00759">
    <property type="entry name" value="ARGE_DAPE_CPG2_2"/>
    <property type="match status" value="1"/>
</dbReference>
<keyword evidence="6 11" id="KW-0645">Protease</keyword>
<dbReference type="GO" id="GO:0043171">
    <property type="term" value="P:peptide catabolic process"/>
    <property type="evidence" value="ECO:0007669"/>
    <property type="project" value="UniProtKB-UniRule"/>
</dbReference>
<feature type="active site" description="Proton acceptor" evidence="11 12">
    <location>
        <position position="208"/>
    </location>
</feature>
<feature type="binding site" evidence="11 13">
    <location>
        <position position="174"/>
    </location>
    <ligand>
        <name>Zn(2+)</name>
        <dbReference type="ChEBI" id="CHEBI:29105"/>
        <label>1</label>
    </ligand>
</feature>
<dbReference type="SUPFAM" id="SSF55031">
    <property type="entry name" value="Bacterial exopeptidase dimerisation domain"/>
    <property type="match status" value="1"/>
</dbReference>
<feature type="binding site" evidence="11 13">
    <location>
        <position position="231"/>
    </location>
    <ligand>
        <name>Zn(2+)</name>
        <dbReference type="ChEBI" id="CHEBI:29105"/>
        <label>1</label>
    </ligand>
</feature>
<evidence type="ECO:0000313" key="16">
    <source>
        <dbReference type="Proteomes" id="UP000016600"/>
    </source>
</evidence>
<dbReference type="PANTHER" id="PTHR42994:SF1">
    <property type="entry name" value="PEPTIDASE T"/>
    <property type="match status" value="1"/>
</dbReference>
<evidence type="ECO:0000256" key="5">
    <source>
        <dbReference type="ARBA" id="ARBA00022490"/>
    </source>
</evidence>
<dbReference type="Pfam" id="PF07687">
    <property type="entry name" value="M20_dimer"/>
    <property type="match status" value="1"/>
</dbReference>
<accession>U2LH37</accession>
<evidence type="ECO:0000313" key="15">
    <source>
        <dbReference type="EMBL" id="ERK03576.1"/>
    </source>
</evidence>
<organism evidence="15 16">
    <name type="scientific">Hoylesella pleuritidis F0068</name>
    <dbReference type="NCBI Taxonomy" id="1081904"/>
    <lineage>
        <taxon>Bacteria</taxon>
        <taxon>Pseudomonadati</taxon>
        <taxon>Bacteroidota</taxon>
        <taxon>Bacteroidia</taxon>
        <taxon>Bacteroidales</taxon>
        <taxon>Prevotellaceae</taxon>
        <taxon>Hoylesella</taxon>
    </lineage>
</organism>
<evidence type="ECO:0000256" key="4">
    <source>
        <dbReference type="ARBA" id="ARBA00022438"/>
    </source>
</evidence>
<keyword evidence="16" id="KW-1185">Reference proteome</keyword>
<dbReference type="InterPro" id="IPR001261">
    <property type="entry name" value="ArgE/DapE_CS"/>
</dbReference>
<dbReference type="AlphaFoldDB" id="U2LH37"/>
<gene>
    <name evidence="11 15" type="primary">pepT</name>
    <name evidence="15" type="ORF">HMPREF1218_0002</name>
</gene>
<feature type="binding site" evidence="11 13">
    <location>
        <position position="209"/>
    </location>
    <ligand>
        <name>Zn(2+)</name>
        <dbReference type="ChEBI" id="CHEBI:29105"/>
        <label>2</label>
    </ligand>
</feature>
<keyword evidence="10 11" id="KW-0482">Metalloprotease</keyword>
<evidence type="ECO:0000256" key="11">
    <source>
        <dbReference type="HAMAP-Rule" id="MF_00550"/>
    </source>
</evidence>
<dbReference type="GO" id="GO:0006508">
    <property type="term" value="P:proteolysis"/>
    <property type="evidence" value="ECO:0007669"/>
    <property type="project" value="UniProtKB-UniRule"/>
</dbReference>
<sequence length="443" mass="49793">MSKSNFNSAFVRTLSESGETGRVSEPNFRTNKYEYFMELSERFINYTRFDTQSNDESESIPSTSKQLIFAEYLKKELEMEGFSDVEMDEMGYIYATLKANTKKEIPTIGFISHYDTSPDCSGANIRPRIVKAYDGGDIELSPGIVSSPEKFPELLSHVGEDLIVTDGTTLLGADDKAGIAEIVQAMCWLRDHNEVKHGDIRIGFNPDEEIGRGAHHFDVERFGCQWAYTIDGGDLGDLEYENFNAAGAKVYIKGVSVHTGYAKGKMMNANRLACEFNALIPDTEIPESTEGYEGFYHLLGIESRTEEAKLTYIIRDHDRERFEDRKDFIEECARKMNGKYGEGTVKVELKDQYYNMKEKIDPNMHVIEIVLQAMQECGVPPKVEPIRGGTDGAQLSFKGLPCPNIFAGGVNFHGPYEFVSIQVMEKAVQVITKICEITAAYND</sequence>
<dbReference type="PROSITE" id="PS00758">
    <property type="entry name" value="ARGE_DAPE_CPG2_1"/>
    <property type="match status" value="1"/>
</dbReference>
<dbReference type="InterPro" id="IPR002933">
    <property type="entry name" value="Peptidase_M20"/>
</dbReference>
<evidence type="ECO:0000256" key="3">
    <source>
        <dbReference type="ARBA" id="ARBA00009692"/>
    </source>
</evidence>
<dbReference type="MEROPS" id="M20.003"/>
<name>U2LH37_9BACT</name>
<comment type="similarity">
    <text evidence="3 11">Belongs to the peptidase M20B family.</text>
</comment>
<dbReference type="CDD" id="cd03892">
    <property type="entry name" value="M20_peptT"/>
    <property type="match status" value="1"/>
</dbReference>
<dbReference type="NCBIfam" id="NF009920">
    <property type="entry name" value="PRK13381.1"/>
    <property type="match status" value="1"/>
</dbReference>
<dbReference type="EMBL" id="AWET01000008">
    <property type="protein sequence ID" value="ERK03576.1"/>
    <property type="molecule type" value="Genomic_DNA"/>
</dbReference>
<dbReference type="Proteomes" id="UP000016600">
    <property type="component" value="Unassembled WGS sequence"/>
</dbReference>
<proteinExistence type="inferred from homology"/>
<feature type="binding site" evidence="11 13">
    <location>
        <position position="113"/>
    </location>
    <ligand>
        <name>Zn(2+)</name>
        <dbReference type="ChEBI" id="CHEBI:29105"/>
        <label>1</label>
    </ligand>
</feature>
<dbReference type="PIRSF" id="PIRSF037215">
    <property type="entry name" value="Peptidase_M20B"/>
    <property type="match status" value="1"/>
</dbReference>
<dbReference type="InterPro" id="IPR011650">
    <property type="entry name" value="Peptidase_M20_dimer"/>
</dbReference>
<dbReference type="PATRIC" id="fig|1081904.3.peg.425"/>
<comment type="subcellular location">
    <subcellularLocation>
        <location evidence="2 11">Cytoplasm</location>
    </subcellularLocation>
</comment>
<evidence type="ECO:0000256" key="7">
    <source>
        <dbReference type="ARBA" id="ARBA00022723"/>
    </source>
</evidence>
<comment type="cofactor">
    <cofactor evidence="11 13">
        <name>Zn(2+)</name>
        <dbReference type="ChEBI" id="CHEBI:29105"/>
    </cofactor>
    <text evidence="11 13">Binds 2 Zn(2+) ions per subunit.</text>
</comment>
<comment type="caution">
    <text evidence="15">The sequence shown here is derived from an EMBL/GenBank/DDBJ whole genome shotgun (WGS) entry which is preliminary data.</text>
</comment>
<dbReference type="GO" id="GO:0008237">
    <property type="term" value="F:metallopeptidase activity"/>
    <property type="evidence" value="ECO:0007669"/>
    <property type="project" value="UniProtKB-KW"/>
</dbReference>
<keyword evidence="7 11" id="KW-0479">Metal-binding</keyword>
<dbReference type="Pfam" id="PF01546">
    <property type="entry name" value="Peptidase_M20"/>
    <property type="match status" value="1"/>
</dbReference>
<dbReference type="GO" id="GO:0008270">
    <property type="term" value="F:zinc ion binding"/>
    <property type="evidence" value="ECO:0007669"/>
    <property type="project" value="UniProtKB-UniRule"/>
</dbReference>
<feature type="binding site" evidence="11 13">
    <location>
        <position position="174"/>
    </location>
    <ligand>
        <name>Zn(2+)</name>
        <dbReference type="ChEBI" id="CHEBI:29105"/>
        <label>2</label>
    </ligand>
</feature>
<dbReference type="SUPFAM" id="SSF53187">
    <property type="entry name" value="Zn-dependent exopeptidases"/>
    <property type="match status" value="1"/>
</dbReference>
<evidence type="ECO:0000256" key="1">
    <source>
        <dbReference type="ARBA" id="ARBA00000870"/>
    </source>
</evidence>
<feature type="domain" description="Peptidase M20 dimerisation" evidence="14">
    <location>
        <begin position="240"/>
        <end position="342"/>
    </location>
</feature>
<dbReference type="Gene3D" id="3.40.630.10">
    <property type="entry name" value="Zn peptidases"/>
    <property type="match status" value="1"/>
</dbReference>
<dbReference type="EC" id="3.4.11.4" evidence="11"/>
<dbReference type="InterPro" id="IPR036264">
    <property type="entry name" value="Bact_exopeptidase_dim_dom"/>
</dbReference>
<dbReference type="GO" id="GO:0045148">
    <property type="term" value="F:tripeptide aminopeptidase activity"/>
    <property type="evidence" value="ECO:0007669"/>
    <property type="project" value="UniProtKB-UniRule"/>
</dbReference>
<evidence type="ECO:0000256" key="2">
    <source>
        <dbReference type="ARBA" id="ARBA00004496"/>
    </source>
</evidence>
<keyword evidence="5 11" id="KW-0963">Cytoplasm</keyword>
<feature type="active site" evidence="11 12">
    <location>
        <position position="115"/>
    </location>
</feature>
<evidence type="ECO:0000256" key="6">
    <source>
        <dbReference type="ARBA" id="ARBA00022670"/>
    </source>
</evidence>
<evidence type="ECO:0000256" key="9">
    <source>
        <dbReference type="ARBA" id="ARBA00022833"/>
    </source>
</evidence>
<dbReference type="FunFam" id="3.30.70.360:FF:000002">
    <property type="entry name" value="Peptidase T"/>
    <property type="match status" value="1"/>
</dbReference>
<feature type="binding site" evidence="11 13">
    <location>
        <position position="413"/>
    </location>
    <ligand>
        <name>Zn(2+)</name>
        <dbReference type="ChEBI" id="CHEBI:29105"/>
        <label>2</label>
    </ligand>
</feature>
<dbReference type="HAMAP" id="MF_00550">
    <property type="entry name" value="Aminopeptidase_M20"/>
    <property type="match status" value="1"/>
</dbReference>
<protein>
    <recommendedName>
        <fullName evidence="11">Peptidase T</fullName>
        <ecNumber evidence="11">3.4.11.4</ecNumber>
    </recommendedName>
    <alternativeName>
        <fullName evidence="11">Aminotripeptidase</fullName>
        <shortName evidence="11">Tripeptidase</shortName>
    </alternativeName>
    <alternativeName>
        <fullName evidence="11">Tripeptide aminopeptidase</fullName>
    </alternativeName>
</protein>
<keyword evidence="8 11" id="KW-0378">Hydrolase</keyword>
<dbReference type="GO" id="GO:0005829">
    <property type="term" value="C:cytosol"/>
    <property type="evidence" value="ECO:0007669"/>
    <property type="project" value="TreeGrafter"/>
</dbReference>
<comment type="function">
    <text evidence="11">Cleaves the N-terminal amino acid of tripeptides.</text>
</comment>
<dbReference type="NCBIfam" id="NF003976">
    <property type="entry name" value="PRK05469.1"/>
    <property type="match status" value="1"/>
</dbReference>
<dbReference type="NCBIfam" id="TIGR01882">
    <property type="entry name" value="peptidase-T"/>
    <property type="match status" value="1"/>
</dbReference>
<dbReference type="InterPro" id="IPR010161">
    <property type="entry name" value="Peptidase_M20B"/>
</dbReference>
<dbReference type="PANTHER" id="PTHR42994">
    <property type="entry name" value="PEPTIDASE T"/>
    <property type="match status" value="1"/>
</dbReference>
<evidence type="ECO:0000256" key="12">
    <source>
        <dbReference type="PIRSR" id="PIRSR037215-1"/>
    </source>
</evidence>